<comment type="caution">
    <text evidence="1">The sequence shown here is derived from an EMBL/GenBank/DDBJ whole genome shotgun (WGS) entry which is preliminary data.</text>
</comment>
<dbReference type="Proteomes" id="UP000664545">
    <property type="component" value="Unassembled WGS sequence"/>
</dbReference>
<sequence>MEFYFKAIGSDTHLFREDGFFDEDLGKLTKTFTGKLRTNKLFGETFELEDISGVFSKGERYSIKSSKGLKGVMEKKAFSGRYVFK</sequence>
<name>A0A939D8N5_CLOAM</name>
<keyword evidence="2" id="KW-1185">Reference proteome</keyword>
<evidence type="ECO:0000313" key="2">
    <source>
        <dbReference type="Proteomes" id="UP000664545"/>
    </source>
</evidence>
<dbReference type="AlphaFoldDB" id="A0A939D8N5"/>
<proteinExistence type="predicted"/>
<gene>
    <name evidence="1" type="ORF">JYB65_07015</name>
</gene>
<accession>A0A939D8N5</accession>
<dbReference type="EMBL" id="JAFJZZ010000002">
    <property type="protein sequence ID" value="MBN7773107.1"/>
    <property type="molecule type" value="Genomic_DNA"/>
</dbReference>
<reference evidence="1" key="1">
    <citation type="submission" date="2021-02" db="EMBL/GenBank/DDBJ databases">
        <title>Abyssanaerobacter marinus gen.nov., sp., nov, anaerobic bacterium isolated from the Onnuri vent field of Indian Ocean and suggestion of Mogibacteriaceae fam. nov., and proposal of reclassification of ambiguous this family's genus member.</title>
        <authorList>
            <person name="Kim Y.J."/>
            <person name="Yang J.-A."/>
        </authorList>
    </citation>
    <scope>NUCLEOTIDE SEQUENCE</scope>
    <source>
        <strain evidence="1">DSM 2634</strain>
    </source>
</reference>
<dbReference type="RefSeq" id="WP_206581943.1">
    <property type="nucleotide sequence ID" value="NZ_JAFJZZ010000002.1"/>
</dbReference>
<protein>
    <submittedName>
        <fullName evidence="1">Uncharacterized protein</fullName>
    </submittedName>
</protein>
<evidence type="ECO:0000313" key="1">
    <source>
        <dbReference type="EMBL" id="MBN7773107.1"/>
    </source>
</evidence>
<organism evidence="1 2">
    <name type="scientific">Clostridium aminobutyricum</name>
    <dbReference type="NCBI Taxonomy" id="33953"/>
    <lineage>
        <taxon>Bacteria</taxon>
        <taxon>Bacillati</taxon>
        <taxon>Bacillota</taxon>
        <taxon>Clostridia</taxon>
        <taxon>Eubacteriales</taxon>
        <taxon>Clostridiaceae</taxon>
        <taxon>Clostridium</taxon>
    </lineage>
</organism>